<keyword evidence="2" id="KW-1185">Reference proteome</keyword>
<organism evidence="1 2">
    <name type="scientific">Roseivivax sediminis</name>
    <dbReference type="NCBI Taxonomy" id="936889"/>
    <lineage>
        <taxon>Bacteria</taxon>
        <taxon>Pseudomonadati</taxon>
        <taxon>Pseudomonadota</taxon>
        <taxon>Alphaproteobacteria</taxon>
        <taxon>Rhodobacterales</taxon>
        <taxon>Roseobacteraceae</taxon>
        <taxon>Roseivivax</taxon>
    </lineage>
</organism>
<dbReference type="EMBL" id="FOMS01000011">
    <property type="protein sequence ID" value="SFE57232.1"/>
    <property type="molecule type" value="Genomic_DNA"/>
</dbReference>
<protein>
    <recommendedName>
        <fullName evidence="3">DUF2125 domain-containing protein</fullName>
    </recommendedName>
</protein>
<proteinExistence type="predicted"/>
<dbReference type="Proteomes" id="UP000325289">
    <property type="component" value="Unassembled WGS sequence"/>
</dbReference>
<dbReference type="RefSeq" id="WP_149757195.1">
    <property type="nucleotide sequence ID" value="NZ_FOMS01000011.1"/>
</dbReference>
<accession>A0A1I2BLZ6</accession>
<evidence type="ECO:0000313" key="2">
    <source>
        <dbReference type="Proteomes" id="UP000325289"/>
    </source>
</evidence>
<dbReference type="Pfam" id="PF09898">
    <property type="entry name" value="DUF2125"/>
    <property type="match status" value="1"/>
</dbReference>
<sequence>MKKLAIVIVVAAAFWSAWWVIESRAVRGAVEDWFAAQRAEGRDAAYGELSVGGFPNRVDVRLRDVTIYDPETETGWQAPRFEVFRLIYDRSHYIFALAQRQEVTVNGDTYVAQGDGLRASLVLGPDATLGRLHVEADTLAVDGPDTRVNLSGLRANLDAVSEGASDYRLAVSSRDGPEADREITVRAELNFEAPPSLSGGGARLTGLDIDTLDYVLPDARLRLSGDLDVDDRGRLSGDIDLRAEDWQALLDSAVSEGRVPEEWAEAAELALDLVASLRGGSDTLDVGLRLDDGTIRLGPVTLGEAPRIPVR</sequence>
<evidence type="ECO:0000313" key="1">
    <source>
        <dbReference type="EMBL" id="SFE57232.1"/>
    </source>
</evidence>
<name>A0A1I2BLZ6_9RHOB</name>
<dbReference type="OrthoDB" id="7625707at2"/>
<evidence type="ECO:0008006" key="3">
    <source>
        <dbReference type="Google" id="ProtNLM"/>
    </source>
</evidence>
<gene>
    <name evidence="1" type="ORF">SAMN04515678_111105</name>
</gene>
<dbReference type="InterPro" id="IPR018666">
    <property type="entry name" value="DUF2125"/>
</dbReference>
<reference evidence="1 2" key="1">
    <citation type="submission" date="2016-10" db="EMBL/GenBank/DDBJ databases">
        <authorList>
            <person name="Varghese N."/>
            <person name="Submissions S."/>
        </authorList>
    </citation>
    <scope>NUCLEOTIDE SEQUENCE [LARGE SCALE GENOMIC DNA]</scope>
    <source>
        <strain evidence="2">YIM D21,KCTC 23444,ACCC 10710</strain>
    </source>
</reference>
<dbReference type="AlphaFoldDB" id="A0A1I2BLZ6"/>